<dbReference type="AlphaFoldDB" id="A0AAE1N0X3"/>
<proteinExistence type="predicted"/>
<keyword evidence="3" id="KW-1185">Reference proteome</keyword>
<feature type="region of interest" description="Disordered" evidence="1">
    <location>
        <begin position="53"/>
        <end position="72"/>
    </location>
</feature>
<reference evidence="2" key="1">
    <citation type="submission" date="2023-10" db="EMBL/GenBank/DDBJ databases">
        <title>Chromosome-level genome of the transformable northern wattle, Acacia crassicarpa.</title>
        <authorList>
            <person name="Massaro I."/>
            <person name="Sinha N.R."/>
            <person name="Poethig S."/>
            <person name="Leichty A.R."/>
        </authorList>
    </citation>
    <scope>NUCLEOTIDE SEQUENCE</scope>
    <source>
        <strain evidence="2">Acra3RX</strain>
        <tissue evidence="2">Leaf</tissue>
    </source>
</reference>
<dbReference type="PANTHER" id="PTHR34780">
    <property type="entry name" value="OS08G0427800 PROTEIN"/>
    <property type="match status" value="1"/>
</dbReference>
<dbReference type="Proteomes" id="UP001293593">
    <property type="component" value="Unassembled WGS sequence"/>
</dbReference>
<dbReference type="EMBL" id="JAWXYG010000002">
    <property type="protein sequence ID" value="KAK4280664.1"/>
    <property type="molecule type" value="Genomic_DNA"/>
</dbReference>
<feature type="region of interest" description="Disordered" evidence="1">
    <location>
        <begin position="1"/>
        <end position="46"/>
    </location>
</feature>
<gene>
    <name evidence="2" type="ORF">QN277_012260</name>
</gene>
<name>A0AAE1N0X3_9FABA</name>
<comment type="caution">
    <text evidence="2">The sequence shown here is derived from an EMBL/GenBank/DDBJ whole genome shotgun (WGS) entry which is preliminary data.</text>
</comment>
<sequence>MENVNKEDGFQVQQKGVPVHSQVRKIKKESENNAPDWSPGQPEVRPVLRDLSRQISRSRLGNSGRPISVGDS</sequence>
<evidence type="ECO:0000256" key="1">
    <source>
        <dbReference type="SAM" id="MobiDB-lite"/>
    </source>
</evidence>
<accession>A0AAE1N0X3</accession>
<organism evidence="2 3">
    <name type="scientific">Acacia crassicarpa</name>
    <name type="common">northern wattle</name>
    <dbReference type="NCBI Taxonomy" id="499986"/>
    <lineage>
        <taxon>Eukaryota</taxon>
        <taxon>Viridiplantae</taxon>
        <taxon>Streptophyta</taxon>
        <taxon>Embryophyta</taxon>
        <taxon>Tracheophyta</taxon>
        <taxon>Spermatophyta</taxon>
        <taxon>Magnoliopsida</taxon>
        <taxon>eudicotyledons</taxon>
        <taxon>Gunneridae</taxon>
        <taxon>Pentapetalae</taxon>
        <taxon>rosids</taxon>
        <taxon>fabids</taxon>
        <taxon>Fabales</taxon>
        <taxon>Fabaceae</taxon>
        <taxon>Caesalpinioideae</taxon>
        <taxon>mimosoid clade</taxon>
        <taxon>Acacieae</taxon>
        <taxon>Acacia</taxon>
    </lineage>
</organism>
<dbReference type="PANTHER" id="PTHR34780:SF5">
    <property type="entry name" value="OS02G0733900 PROTEIN"/>
    <property type="match status" value="1"/>
</dbReference>
<protein>
    <submittedName>
        <fullName evidence="2">Uncharacterized protein</fullName>
    </submittedName>
</protein>
<evidence type="ECO:0000313" key="2">
    <source>
        <dbReference type="EMBL" id="KAK4280664.1"/>
    </source>
</evidence>
<evidence type="ECO:0000313" key="3">
    <source>
        <dbReference type="Proteomes" id="UP001293593"/>
    </source>
</evidence>